<dbReference type="Gene3D" id="2.115.10.20">
    <property type="entry name" value="Glycosyl hydrolase domain, family 43"/>
    <property type="match status" value="1"/>
</dbReference>
<name>A0A401U646_9BACT</name>
<accession>A0A401U646</accession>
<dbReference type="AlphaFoldDB" id="A0A401U646"/>
<comment type="similarity">
    <text evidence="3">Belongs to the glycosyl hydrolase 130 family.</text>
</comment>
<dbReference type="PANTHER" id="PTHR34106:SF5">
    <property type="entry name" value="GLYCOSIDASE"/>
    <property type="match status" value="1"/>
</dbReference>
<proteinExistence type="inferred from homology"/>
<evidence type="ECO:0000313" key="5">
    <source>
        <dbReference type="Proteomes" id="UP000288227"/>
    </source>
</evidence>
<sequence>MLLAKRKGAILRKRKTRNGDLIVNYDIHPSHPSAKLPSLNFIKEKSISRFISRKIFQVRTIKNIRLGNSLAHIKIGIEKYLHSPFNDLVRKLTKWKLAESPSANSEIVFRRAIENPILRPKVNNRWESNAVFNAATVYLGNKVHFIYRAIGESGLSVFGYASSKDGLRIDKRSDVPAFICEKLYQRGIKDYTSTKPKTYPYASGGSWWGSEDPRLTVIDDTVYMTYTAFDGSNPPCVALSKISVSNFIKNNWNWTKPILISEPGKINKNWVIFPEKIKGKFALLHSITPNVSIAYRNSLEFEHGDYVSSYYQSKGREVHWDNWVRGAGPPPIKVGENWLLLYHAMDKHDPDRYKIGGMILDGKNPEKILYRSNKPLLEPDMWYENNGYKRGVVYTCGTVVIKHKLFLYYGASDSCVCMARADINHLIKGIMKGKSVLLQTPRQKSLTKTYHGTIPSH</sequence>
<keyword evidence="1" id="KW-0328">Glycosyltransferase</keyword>
<evidence type="ECO:0000256" key="2">
    <source>
        <dbReference type="ARBA" id="ARBA00022679"/>
    </source>
</evidence>
<organism evidence="4 5">
    <name type="scientific">Chryseotalea sanaruensis</name>
    <dbReference type="NCBI Taxonomy" id="2482724"/>
    <lineage>
        <taxon>Bacteria</taxon>
        <taxon>Pseudomonadati</taxon>
        <taxon>Bacteroidota</taxon>
        <taxon>Cytophagia</taxon>
        <taxon>Cytophagales</taxon>
        <taxon>Chryseotaleaceae</taxon>
        <taxon>Chryseotalea</taxon>
    </lineage>
</organism>
<dbReference type="RefSeq" id="WP_127121040.1">
    <property type="nucleotide sequence ID" value="NZ_BHXQ01000001.1"/>
</dbReference>
<gene>
    <name evidence="4" type="ORF">SanaruYs_06160</name>
</gene>
<dbReference type="PANTHER" id="PTHR34106">
    <property type="entry name" value="GLYCOSIDASE"/>
    <property type="match status" value="1"/>
</dbReference>
<dbReference type="Proteomes" id="UP000288227">
    <property type="component" value="Unassembled WGS sequence"/>
</dbReference>
<protein>
    <recommendedName>
        <fullName evidence="6">Glycosidase</fullName>
    </recommendedName>
</protein>
<evidence type="ECO:0000313" key="4">
    <source>
        <dbReference type="EMBL" id="GCC50401.1"/>
    </source>
</evidence>
<evidence type="ECO:0000256" key="1">
    <source>
        <dbReference type="ARBA" id="ARBA00022676"/>
    </source>
</evidence>
<dbReference type="Pfam" id="PF04041">
    <property type="entry name" value="Glyco_hydro_130"/>
    <property type="match status" value="1"/>
</dbReference>
<evidence type="ECO:0000256" key="3">
    <source>
        <dbReference type="ARBA" id="ARBA00024356"/>
    </source>
</evidence>
<evidence type="ECO:0008006" key="6">
    <source>
        <dbReference type="Google" id="ProtNLM"/>
    </source>
</evidence>
<reference evidence="4 5" key="1">
    <citation type="submission" date="2018-11" db="EMBL/GenBank/DDBJ databases">
        <title>Chryseotalea sanarue gen. nov., sp., nov., a member of the family Cytophagaceae, isolated from a brackish lake in Hamamatsu Japan.</title>
        <authorList>
            <person name="Maejima Y."/>
            <person name="Iino T."/>
            <person name="Muraguchi Y."/>
            <person name="Fukuda K."/>
            <person name="Ohkuma M."/>
            <person name="Moriuchi R."/>
            <person name="Dohra H."/>
            <person name="Kimbara K."/>
            <person name="Shintani M."/>
        </authorList>
    </citation>
    <scope>NUCLEOTIDE SEQUENCE [LARGE SCALE GENOMIC DNA]</scope>
    <source>
        <strain evidence="4 5">Ys</strain>
    </source>
</reference>
<dbReference type="OrthoDB" id="2534034at2"/>
<dbReference type="InterPro" id="IPR023296">
    <property type="entry name" value="Glyco_hydro_beta-prop_sf"/>
</dbReference>
<dbReference type="GO" id="GO:0016757">
    <property type="term" value="F:glycosyltransferase activity"/>
    <property type="evidence" value="ECO:0007669"/>
    <property type="project" value="UniProtKB-KW"/>
</dbReference>
<dbReference type="CDD" id="cd18614">
    <property type="entry name" value="GH130"/>
    <property type="match status" value="1"/>
</dbReference>
<dbReference type="SUPFAM" id="SSF75005">
    <property type="entry name" value="Arabinanase/levansucrase/invertase"/>
    <property type="match status" value="1"/>
</dbReference>
<comment type="caution">
    <text evidence="4">The sequence shown here is derived from an EMBL/GenBank/DDBJ whole genome shotgun (WGS) entry which is preliminary data.</text>
</comment>
<keyword evidence="2" id="KW-0808">Transferase</keyword>
<dbReference type="InterPro" id="IPR007184">
    <property type="entry name" value="Mannoside_phosphorylase"/>
</dbReference>
<dbReference type="EMBL" id="BHXQ01000001">
    <property type="protein sequence ID" value="GCC50401.1"/>
    <property type="molecule type" value="Genomic_DNA"/>
</dbReference>
<keyword evidence="5" id="KW-1185">Reference proteome</keyword>